<evidence type="ECO:0000313" key="1">
    <source>
        <dbReference type="EMBL" id="GFH27152.1"/>
    </source>
</evidence>
<organism evidence="1 2">
    <name type="scientific">Haematococcus lacustris</name>
    <name type="common">Green alga</name>
    <name type="synonym">Haematococcus pluvialis</name>
    <dbReference type="NCBI Taxonomy" id="44745"/>
    <lineage>
        <taxon>Eukaryota</taxon>
        <taxon>Viridiplantae</taxon>
        <taxon>Chlorophyta</taxon>
        <taxon>core chlorophytes</taxon>
        <taxon>Chlorophyceae</taxon>
        <taxon>CS clade</taxon>
        <taxon>Chlamydomonadales</taxon>
        <taxon>Haematococcaceae</taxon>
        <taxon>Haematococcus</taxon>
    </lineage>
</organism>
<protein>
    <submittedName>
        <fullName evidence="1">Uncharacterized protein</fullName>
    </submittedName>
</protein>
<dbReference type="Proteomes" id="UP000485058">
    <property type="component" value="Unassembled WGS sequence"/>
</dbReference>
<dbReference type="EMBL" id="BLLF01003367">
    <property type="protein sequence ID" value="GFH27152.1"/>
    <property type="molecule type" value="Genomic_DNA"/>
</dbReference>
<sequence>MAQVSQLVIKLAIEYLWHLRNAHTSLLDIYAAAITTADSCQASGEISRTTLDALDDARRRLDDCDKQYGAALDSLEEEDQRTRYFHFRKQRVEMHWQLEELVMNTDVAALEKVLHSLVYGSLSQEDKEELTPAHFAHLIPLAQCGLDLM</sequence>
<feature type="non-terminal residue" evidence="1">
    <location>
        <position position="149"/>
    </location>
</feature>
<name>A0A6A0A520_HAELA</name>
<keyword evidence="2" id="KW-1185">Reference proteome</keyword>
<reference evidence="1 2" key="1">
    <citation type="submission" date="2020-02" db="EMBL/GenBank/DDBJ databases">
        <title>Draft genome sequence of Haematococcus lacustris strain NIES-144.</title>
        <authorList>
            <person name="Morimoto D."/>
            <person name="Nakagawa S."/>
            <person name="Yoshida T."/>
            <person name="Sawayama S."/>
        </authorList>
    </citation>
    <scope>NUCLEOTIDE SEQUENCE [LARGE SCALE GENOMIC DNA]</scope>
    <source>
        <strain evidence="1 2">NIES-144</strain>
    </source>
</reference>
<comment type="caution">
    <text evidence="1">The sequence shown here is derived from an EMBL/GenBank/DDBJ whole genome shotgun (WGS) entry which is preliminary data.</text>
</comment>
<gene>
    <name evidence="1" type="ORF">HaLaN_25426</name>
</gene>
<dbReference type="AlphaFoldDB" id="A0A6A0A520"/>
<accession>A0A6A0A520</accession>
<proteinExistence type="predicted"/>
<evidence type="ECO:0000313" key="2">
    <source>
        <dbReference type="Proteomes" id="UP000485058"/>
    </source>
</evidence>